<dbReference type="RefSeq" id="WP_379829023.1">
    <property type="nucleotide sequence ID" value="NZ_JBHUHU010000001.1"/>
</dbReference>
<evidence type="ECO:0000313" key="1">
    <source>
        <dbReference type="EMBL" id="MFD2098252.1"/>
    </source>
</evidence>
<dbReference type="EC" id="2.3.1.-" evidence="1"/>
<dbReference type="GO" id="GO:0016746">
    <property type="term" value="F:acyltransferase activity"/>
    <property type="evidence" value="ECO:0007669"/>
    <property type="project" value="UniProtKB-KW"/>
</dbReference>
<dbReference type="EMBL" id="JBHUHU010000001">
    <property type="protein sequence ID" value="MFD2098252.1"/>
    <property type="molecule type" value="Genomic_DNA"/>
</dbReference>
<dbReference type="InterPro" id="IPR016181">
    <property type="entry name" value="Acyl_CoA_acyltransferase"/>
</dbReference>
<dbReference type="SUPFAM" id="SSF55729">
    <property type="entry name" value="Acyl-CoA N-acyltransferases (Nat)"/>
    <property type="match status" value="1"/>
</dbReference>
<sequence>MGHIQIIEDRNAWGKIIEQFDEADFYHSYDYHLISRSEDEKPVLISYQEGDKVIALPLLIRDIEGTSLKDATSVYGYCGPIGKNIPQDFDNETFKKEINTFLKDNDIVSVFSRLHPFIPSQNSILKGIGDIVPHGHVVNIDLKKSLEAQKQQYNRRLRTYINKEVKEYDIISGSSNECVDIFINAYCQNMKRVNAKPHYFFKREYFYELLASPQINAELLMARHKQTGDLAGGAVFTKKNGFVQYHLSGVKEEYLELNPIKLIIDHIRIKSSNEGFSYLNLGGGLGGHDYDSLFYFKSGFSKEYRRFFSWQYIVNKKKYLKLVRQQKELHPRQPCYYTPYFPQYRCDLNKSNTGESENNCWENDK</sequence>
<accession>A0ABW4XTD1</accession>
<keyword evidence="1" id="KW-0012">Acyltransferase</keyword>
<keyword evidence="1" id="KW-0808">Transferase</keyword>
<dbReference type="Proteomes" id="UP001597342">
    <property type="component" value="Unassembled WGS sequence"/>
</dbReference>
<keyword evidence="2" id="KW-1185">Reference proteome</keyword>
<organism evidence="1 2">
    <name type="scientific">Flagellimonas iocasae</name>
    <dbReference type="NCBI Taxonomy" id="2055905"/>
    <lineage>
        <taxon>Bacteria</taxon>
        <taxon>Pseudomonadati</taxon>
        <taxon>Bacteroidota</taxon>
        <taxon>Flavobacteriia</taxon>
        <taxon>Flavobacteriales</taxon>
        <taxon>Flavobacteriaceae</taxon>
        <taxon>Flagellimonas</taxon>
    </lineage>
</organism>
<proteinExistence type="predicted"/>
<gene>
    <name evidence="1" type="ORF">ACFSJE_00610</name>
</gene>
<dbReference type="Gene3D" id="3.40.630.30">
    <property type="match status" value="1"/>
</dbReference>
<dbReference type="PANTHER" id="PTHR36174:SF1">
    <property type="entry name" value="LIPID II:GLYCINE GLYCYLTRANSFERASE"/>
    <property type="match status" value="1"/>
</dbReference>
<reference evidence="2" key="1">
    <citation type="journal article" date="2019" name="Int. J. Syst. Evol. Microbiol.">
        <title>The Global Catalogue of Microorganisms (GCM) 10K type strain sequencing project: providing services to taxonomists for standard genome sequencing and annotation.</title>
        <authorList>
            <consortium name="The Broad Institute Genomics Platform"/>
            <consortium name="The Broad Institute Genome Sequencing Center for Infectious Disease"/>
            <person name="Wu L."/>
            <person name="Ma J."/>
        </authorList>
    </citation>
    <scope>NUCLEOTIDE SEQUENCE [LARGE SCALE GENOMIC DNA]</scope>
    <source>
        <strain evidence="2">JCM 3389</strain>
    </source>
</reference>
<comment type="caution">
    <text evidence="1">The sequence shown here is derived from an EMBL/GenBank/DDBJ whole genome shotgun (WGS) entry which is preliminary data.</text>
</comment>
<name>A0ABW4XTD1_9FLAO</name>
<dbReference type="PANTHER" id="PTHR36174">
    <property type="entry name" value="LIPID II:GLYCINE GLYCYLTRANSFERASE"/>
    <property type="match status" value="1"/>
</dbReference>
<protein>
    <submittedName>
        <fullName evidence="1">GNAT family N-acetyltransferase</fullName>
        <ecNumber evidence="1">2.3.1.-</ecNumber>
    </submittedName>
</protein>
<evidence type="ECO:0000313" key="2">
    <source>
        <dbReference type="Proteomes" id="UP001597342"/>
    </source>
</evidence>
<dbReference type="InterPro" id="IPR050644">
    <property type="entry name" value="PG_Glycine_Bridge_Synth"/>
</dbReference>